<feature type="domain" description="Glycosyl hydrolase family 30 beta sandwich" evidence="7">
    <location>
        <begin position="419"/>
        <end position="478"/>
    </location>
</feature>
<keyword evidence="3 4" id="KW-0378">Hydrolase</keyword>
<evidence type="ECO:0000256" key="2">
    <source>
        <dbReference type="ARBA" id="ARBA00022729"/>
    </source>
</evidence>
<name>A0A6N8GMZ8_9MICC</name>
<organism evidence="8 9">
    <name type="scientific">Kocuria sediminis</name>
    <dbReference type="NCBI Taxonomy" id="1038857"/>
    <lineage>
        <taxon>Bacteria</taxon>
        <taxon>Bacillati</taxon>
        <taxon>Actinomycetota</taxon>
        <taxon>Actinomycetes</taxon>
        <taxon>Micrococcales</taxon>
        <taxon>Micrococcaceae</taxon>
        <taxon>Kocuria</taxon>
    </lineage>
</organism>
<dbReference type="Gene3D" id="3.20.20.80">
    <property type="entry name" value="Glycosidases"/>
    <property type="match status" value="1"/>
</dbReference>
<dbReference type="InterPro" id="IPR013780">
    <property type="entry name" value="Glyco_hydro_b"/>
</dbReference>
<dbReference type="InterPro" id="IPR033453">
    <property type="entry name" value="Glyco_hydro_30_TIM-barrel"/>
</dbReference>
<evidence type="ECO:0000256" key="4">
    <source>
        <dbReference type="RuleBase" id="RU361188"/>
    </source>
</evidence>
<evidence type="ECO:0000259" key="7">
    <source>
        <dbReference type="Pfam" id="PF17189"/>
    </source>
</evidence>
<keyword evidence="9" id="KW-1185">Reference proteome</keyword>
<evidence type="ECO:0000256" key="3">
    <source>
        <dbReference type="ARBA" id="ARBA00022801"/>
    </source>
</evidence>
<accession>A0A6N8GMZ8</accession>
<evidence type="ECO:0000256" key="1">
    <source>
        <dbReference type="ARBA" id="ARBA00005382"/>
    </source>
</evidence>
<keyword evidence="2 5" id="KW-0732">Signal</keyword>
<dbReference type="InterPro" id="IPR017853">
    <property type="entry name" value="GH"/>
</dbReference>
<dbReference type="GO" id="GO:0004348">
    <property type="term" value="F:glucosylceramidase activity"/>
    <property type="evidence" value="ECO:0007669"/>
    <property type="project" value="InterPro"/>
</dbReference>
<feature type="signal peptide" evidence="5">
    <location>
        <begin position="1"/>
        <end position="24"/>
    </location>
</feature>
<dbReference type="PROSITE" id="PS51257">
    <property type="entry name" value="PROKAR_LIPOPROTEIN"/>
    <property type="match status" value="1"/>
</dbReference>
<dbReference type="Gene3D" id="2.60.40.1180">
    <property type="entry name" value="Golgi alpha-mannosidase II"/>
    <property type="match status" value="1"/>
</dbReference>
<dbReference type="GO" id="GO:0006680">
    <property type="term" value="P:glucosylceramide catabolic process"/>
    <property type="evidence" value="ECO:0007669"/>
    <property type="project" value="TreeGrafter"/>
</dbReference>
<dbReference type="PANTHER" id="PTHR11069">
    <property type="entry name" value="GLUCOSYLCERAMIDASE"/>
    <property type="match status" value="1"/>
</dbReference>
<dbReference type="RefSeq" id="WP_156269536.1">
    <property type="nucleotide sequence ID" value="NZ_WOGU01000008.1"/>
</dbReference>
<dbReference type="InterPro" id="IPR001139">
    <property type="entry name" value="Glyco_hydro_30"/>
</dbReference>
<gene>
    <name evidence="8" type="ORF">GMA12_10915</name>
</gene>
<evidence type="ECO:0000313" key="9">
    <source>
        <dbReference type="Proteomes" id="UP000436989"/>
    </source>
</evidence>
<dbReference type="Pfam" id="PF02055">
    <property type="entry name" value="Glyco_hydro_30"/>
    <property type="match status" value="1"/>
</dbReference>
<reference evidence="8 9" key="1">
    <citation type="submission" date="2019-12" db="EMBL/GenBank/DDBJ databases">
        <authorList>
            <person name="Shi Y."/>
        </authorList>
    </citation>
    <scope>NUCLEOTIDE SEQUENCE [LARGE SCALE GENOMIC DNA]</scope>
    <source>
        <strain evidence="8 9">JCM 17929</strain>
    </source>
</reference>
<dbReference type="PANTHER" id="PTHR11069:SF23">
    <property type="entry name" value="LYSOSOMAL ACID GLUCOSYLCERAMIDASE"/>
    <property type="match status" value="1"/>
</dbReference>
<dbReference type="SUPFAM" id="SSF51445">
    <property type="entry name" value="(Trans)glycosidases"/>
    <property type="match status" value="1"/>
</dbReference>
<dbReference type="Proteomes" id="UP000436989">
    <property type="component" value="Unassembled WGS sequence"/>
</dbReference>
<evidence type="ECO:0000313" key="8">
    <source>
        <dbReference type="EMBL" id="MUN63650.1"/>
    </source>
</evidence>
<keyword evidence="4" id="KW-0326">Glycosidase</keyword>
<comment type="similarity">
    <text evidence="1 4">Belongs to the glycosyl hydrolase 30 family.</text>
</comment>
<dbReference type="AlphaFoldDB" id="A0A6N8GMZ8"/>
<protein>
    <submittedName>
        <fullName evidence="8">Glucan endo-1,6-beta-glucosidase</fullName>
    </submittedName>
</protein>
<dbReference type="Pfam" id="PF17189">
    <property type="entry name" value="Glyco_hydro_30C"/>
    <property type="match status" value="1"/>
</dbReference>
<feature type="chain" id="PRO_5038472581" evidence="5">
    <location>
        <begin position="25"/>
        <end position="481"/>
    </location>
</feature>
<dbReference type="EMBL" id="WOGU01000008">
    <property type="protein sequence ID" value="MUN63650.1"/>
    <property type="molecule type" value="Genomic_DNA"/>
</dbReference>
<proteinExistence type="inferred from homology"/>
<feature type="domain" description="Glycosyl hydrolase family 30 TIM-barrel" evidence="6">
    <location>
        <begin position="86"/>
        <end position="380"/>
    </location>
</feature>
<dbReference type="GO" id="GO:0016020">
    <property type="term" value="C:membrane"/>
    <property type="evidence" value="ECO:0007669"/>
    <property type="project" value="GOC"/>
</dbReference>
<evidence type="ECO:0000259" key="6">
    <source>
        <dbReference type="Pfam" id="PF02055"/>
    </source>
</evidence>
<comment type="caution">
    <text evidence="8">The sequence shown here is derived from an EMBL/GenBank/DDBJ whole genome shotgun (WGS) entry which is preliminary data.</text>
</comment>
<sequence>MGGRLIRIRRRTVTVLLCTVLLTAACSTPPPEPRGDSSSTEISWVVTTGDQQERAATQPGVAFGRDEQNPAAVVVDDGTRHQRFVGVGAAMTESSAWLLSRLPAEARSAALRDLFHPTDGAGISVVRVPLGASDFALDDYTYDDLPAGEADRGLYGFSIAREHEHVVPLLREAQAVNPSLRLVLSAWSPPAWMKDSGTTHGGRLLSDHESLYAVYLARAAAGFHAAGLEVAAMTVVNEPGHSTADYPSTRMPVDQQVRVATRLRAELDARGLSTVGILAHDDNWADAAAPVEALATAPAGTYAGAGFHCYAGDVSEQSAVARAYPWARVWTTECTGRDGTSGFSGDLRWGMRHMLIGAFRNHSQAVLWWNLALDPAAGPRNGGCQDCRGVLTVDPGTAEVTPTTEFWLLAHVGAHLPRGSERVESTGGPHGVETAAFVTPDDRRVLLLLNDTAVARTVTVRWNGQAARLHLPAESVATATW</sequence>
<evidence type="ECO:0000256" key="5">
    <source>
        <dbReference type="SAM" id="SignalP"/>
    </source>
</evidence>
<dbReference type="InterPro" id="IPR033452">
    <property type="entry name" value="GH30_C"/>
</dbReference>